<proteinExistence type="inferred from homology"/>
<dbReference type="PANTHER" id="PTHR43353:SF5">
    <property type="entry name" value="SUCCINATE-SEMIALDEHYDE DEHYDROGENASE, MITOCHONDRIAL"/>
    <property type="match status" value="1"/>
</dbReference>
<evidence type="ECO:0000256" key="3">
    <source>
        <dbReference type="ARBA" id="ARBA00023002"/>
    </source>
</evidence>
<evidence type="ECO:0000256" key="5">
    <source>
        <dbReference type="ARBA" id="ARBA00052698"/>
    </source>
</evidence>
<dbReference type="GO" id="GO:0004777">
    <property type="term" value="F:succinate-semialdehyde dehydrogenase (NAD+) activity"/>
    <property type="evidence" value="ECO:0007669"/>
    <property type="project" value="UniProtKB-UniRule"/>
</dbReference>
<dbReference type="InterPro" id="IPR015590">
    <property type="entry name" value="Aldehyde_DH_dom"/>
</dbReference>
<accession>A0AAN6II06</accession>
<dbReference type="Gene3D" id="3.40.309.10">
    <property type="entry name" value="Aldehyde Dehydrogenase, Chain A, domain 2"/>
    <property type="match status" value="1"/>
</dbReference>
<dbReference type="InterPro" id="IPR016162">
    <property type="entry name" value="Ald_DH_N"/>
</dbReference>
<keyword evidence="11" id="KW-1185">Reference proteome</keyword>
<dbReference type="FunFam" id="3.40.309.10:FF:000004">
    <property type="entry name" value="Succinate-semialdehyde dehydrogenase I"/>
    <property type="match status" value="1"/>
</dbReference>
<evidence type="ECO:0000256" key="8">
    <source>
        <dbReference type="RuleBase" id="RU365091"/>
    </source>
</evidence>
<reference evidence="10" key="1">
    <citation type="journal article" date="2022" name="bioRxiv">
        <title>Deciphering the potential niche of two novel black yeast fungi from a biological soil crust based on their genomes, phenotypes, and melanin regulation.</title>
        <authorList>
            <consortium name="DOE Joint Genome Institute"/>
            <person name="Carr E.C."/>
            <person name="Barton Q."/>
            <person name="Grambo S."/>
            <person name="Sullivan M."/>
            <person name="Renfro C.M."/>
            <person name="Kuo A."/>
            <person name="Pangilinan J."/>
            <person name="Lipzen A."/>
            <person name="Keymanesh K."/>
            <person name="Savage E."/>
            <person name="Barry K."/>
            <person name="Grigoriev I.V."/>
            <person name="Riekhof W.R."/>
            <person name="Harris S.S."/>
        </authorList>
    </citation>
    <scope>NUCLEOTIDE SEQUENCE</scope>
    <source>
        <strain evidence="10">JF 03-4F</strain>
    </source>
</reference>
<dbReference type="GO" id="GO:0005737">
    <property type="term" value="C:cytoplasm"/>
    <property type="evidence" value="ECO:0007669"/>
    <property type="project" value="TreeGrafter"/>
</dbReference>
<feature type="domain" description="Aldehyde dehydrogenase" evidence="9">
    <location>
        <begin position="24"/>
        <end position="486"/>
    </location>
</feature>
<protein>
    <recommendedName>
        <fullName evidence="8">Succinate-semialdehyde dehydrogenase</fullName>
        <ecNumber evidence="8">1.2.1.16</ecNumber>
    </recommendedName>
</protein>
<evidence type="ECO:0000259" key="9">
    <source>
        <dbReference type="Pfam" id="PF00171"/>
    </source>
</evidence>
<comment type="similarity">
    <text evidence="2 7">Belongs to the aldehyde dehydrogenase family.</text>
</comment>
<dbReference type="Proteomes" id="UP001203852">
    <property type="component" value="Unassembled WGS sequence"/>
</dbReference>
<organism evidence="10 11">
    <name type="scientific">Exophiala viscosa</name>
    <dbReference type="NCBI Taxonomy" id="2486360"/>
    <lineage>
        <taxon>Eukaryota</taxon>
        <taxon>Fungi</taxon>
        <taxon>Dikarya</taxon>
        <taxon>Ascomycota</taxon>
        <taxon>Pezizomycotina</taxon>
        <taxon>Eurotiomycetes</taxon>
        <taxon>Chaetothyriomycetidae</taxon>
        <taxon>Chaetothyriales</taxon>
        <taxon>Herpotrichiellaceae</taxon>
        <taxon>Exophiala</taxon>
    </lineage>
</organism>
<name>A0AAN6II06_9EURO</name>
<dbReference type="AlphaFoldDB" id="A0AAN6II06"/>
<evidence type="ECO:0000256" key="7">
    <source>
        <dbReference type="RuleBase" id="RU003345"/>
    </source>
</evidence>
<dbReference type="CDD" id="cd07103">
    <property type="entry name" value="ALDH_F5_SSADH_GabD"/>
    <property type="match status" value="1"/>
</dbReference>
<dbReference type="InterPro" id="IPR050740">
    <property type="entry name" value="Aldehyde_DH_Superfamily"/>
</dbReference>
<dbReference type="PANTHER" id="PTHR43353">
    <property type="entry name" value="SUCCINATE-SEMIALDEHYDE DEHYDROGENASE, MITOCHONDRIAL"/>
    <property type="match status" value="1"/>
</dbReference>
<evidence type="ECO:0000313" key="11">
    <source>
        <dbReference type="Proteomes" id="UP001203852"/>
    </source>
</evidence>
<dbReference type="EC" id="1.2.1.16" evidence="8"/>
<dbReference type="InterPro" id="IPR029510">
    <property type="entry name" value="Ald_DH_CS_GLU"/>
</dbReference>
<comment type="pathway">
    <text evidence="1 8">Amino-acid degradation; 4-aminobutanoate degradation.</text>
</comment>
<evidence type="ECO:0000256" key="6">
    <source>
        <dbReference type="PROSITE-ProRule" id="PRU10007"/>
    </source>
</evidence>
<sequence length="498" mass="53463">MSYSLLQLSDSSLLKNLACINGKWVAAKSGKTFEVQDPASNKAIATMPDMGKDETEEAINAAAAALPSFRQTTARDRGRLLRKWYDLMIENAEDLAKLVTWENGKTLQEARAEIQYAAMFFEWFSEEAPRAYGDVIPASVANHRVQTRKEPIGVCGLITPWNWPAGMITRKVGAAVAAGCTVVLKSPGETPLTAAALIELGQRAGVPAGVVNLVSALENTVEVGNTLTSSKVVKKVSFTGSTRVGKILMEQAASTLKKLSFELGGNAPFIVFDDADLEDAVAGAIQCKFKGSGQTCTCANRIYVQKTVYNAFVEAFVAEVEKFQTGPGYKDGVTFGPLIYERALTQAERHISDAVEKGAKIVSGGSRMPKLGANFFQPTVISGMTADMLLAHEETFGPVAGIFPFETEEQVVRLANDTEVGLTGYFYSKDVDRCRRVAEALEVGMVGVNTGAVSDVAMPFGGIKESGFGREGSRYGMDEYMVLKSVTYGGADRPLDGA</sequence>
<dbReference type="InterPro" id="IPR016161">
    <property type="entry name" value="Ald_DH/histidinol_DH"/>
</dbReference>
<dbReference type="Gene3D" id="3.40.605.10">
    <property type="entry name" value="Aldehyde Dehydrogenase, Chain A, domain 1"/>
    <property type="match status" value="1"/>
</dbReference>
<dbReference type="GO" id="GO:0009450">
    <property type="term" value="P:gamma-aminobutyric acid catabolic process"/>
    <property type="evidence" value="ECO:0007669"/>
    <property type="project" value="InterPro"/>
</dbReference>
<dbReference type="InterPro" id="IPR016163">
    <property type="entry name" value="Ald_DH_C"/>
</dbReference>
<dbReference type="FunFam" id="3.40.605.10:FF:000005">
    <property type="entry name" value="Succinate-semialdehyde dehydrogenase I"/>
    <property type="match status" value="1"/>
</dbReference>
<evidence type="ECO:0000256" key="4">
    <source>
        <dbReference type="ARBA" id="ARBA00050387"/>
    </source>
</evidence>
<evidence type="ECO:0000256" key="1">
    <source>
        <dbReference type="ARBA" id="ARBA00005176"/>
    </source>
</evidence>
<gene>
    <name evidence="10" type="ORF">EDD36DRAFT_480257</name>
</gene>
<dbReference type="InterPro" id="IPR010102">
    <property type="entry name" value="Succ_semiAld_DH"/>
</dbReference>
<evidence type="ECO:0000256" key="2">
    <source>
        <dbReference type="ARBA" id="ARBA00009986"/>
    </source>
</evidence>
<dbReference type="NCBIfam" id="TIGR01780">
    <property type="entry name" value="SSADH"/>
    <property type="match status" value="1"/>
</dbReference>
<dbReference type="SUPFAM" id="SSF53720">
    <property type="entry name" value="ALDH-like"/>
    <property type="match status" value="1"/>
</dbReference>
<dbReference type="Pfam" id="PF00171">
    <property type="entry name" value="Aldedh"/>
    <property type="match status" value="1"/>
</dbReference>
<evidence type="ECO:0000313" key="10">
    <source>
        <dbReference type="EMBL" id="KAI1618351.1"/>
    </source>
</evidence>
<comment type="caution">
    <text evidence="10">The sequence shown here is derived from an EMBL/GenBank/DDBJ whole genome shotgun (WGS) entry which is preliminary data.</text>
</comment>
<comment type="catalytic activity">
    <reaction evidence="4 8">
        <text>succinate semialdehyde + NADP(+) + H2O = succinate + NADPH + 2 H(+)</text>
        <dbReference type="Rhea" id="RHEA:13213"/>
        <dbReference type="ChEBI" id="CHEBI:15377"/>
        <dbReference type="ChEBI" id="CHEBI:15378"/>
        <dbReference type="ChEBI" id="CHEBI:30031"/>
        <dbReference type="ChEBI" id="CHEBI:57706"/>
        <dbReference type="ChEBI" id="CHEBI:57783"/>
        <dbReference type="ChEBI" id="CHEBI:58349"/>
        <dbReference type="EC" id="1.2.1.16"/>
    </reaction>
</comment>
<dbReference type="EMBL" id="MU404350">
    <property type="protein sequence ID" value="KAI1618351.1"/>
    <property type="molecule type" value="Genomic_DNA"/>
</dbReference>
<dbReference type="PROSITE" id="PS00687">
    <property type="entry name" value="ALDEHYDE_DEHYDR_GLU"/>
    <property type="match status" value="1"/>
</dbReference>
<keyword evidence="3 7" id="KW-0560">Oxidoreductase</keyword>
<comment type="catalytic activity">
    <reaction evidence="5 8">
        <text>succinate semialdehyde + NAD(+) + H2O = succinate + NADH + 2 H(+)</text>
        <dbReference type="Rhea" id="RHEA:13217"/>
        <dbReference type="ChEBI" id="CHEBI:15377"/>
        <dbReference type="ChEBI" id="CHEBI:15378"/>
        <dbReference type="ChEBI" id="CHEBI:30031"/>
        <dbReference type="ChEBI" id="CHEBI:57540"/>
        <dbReference type="ChEBI" id="CHEBI:57706"/>
        <dbReference type="ChEBI" id="CHEBI:57945"/>
        <dbReference type="EC" id="1.2.1.16"/>
    </reaction>
</comment>
<feature type="active site" evidence="6">
    <location>
        <position position="262"/>
    </location>
</feature>